<sequence length="634" mass="71964">MSIYKISYNNIKRNFKNYLLYFISILFSAFIFFTFNSIRYNEDILKAAGSIASGLIISSIVVVFFAFIFIYNANTFFREKRRQEIGLYNLLGITKKKIGLIFIYEGFILGLLGVIGGIILGFIFSKLLMMLLVRLMGIDIIIHLNFNLKAIIQTFLVFFAITVILSIENYMVIKKIPLVRLFKKEKEVDSLAKISVVKGILGILLITVGYGISLSSKTTVGRLDLLIIILVIVIIGTKLFYKSALPLLLKGLKKFQNFYFKGSNMISLSEIAYKVKSNADILTTVTILIAVCVTALGTTSSFYYDFQKTMSEKYKFSNIIVQSSDTIKNEVDNVLKDYNEEILFNDNIEFKLVKGSYVNTFLSVGKSSRDEQNFEVLSESNYKRLMDYENREYENLPSEEDVYLIEDSSMTALFETNLDEPLIFSEGERTFKIKKSYSEMLTNELISGTIVVVKDSVYSSLGKIEGLKNLRCIDVKDRKNSFELSKSISKIADANKVKLSSYAYTYSSGYKVLGMLFFIGIVLSILFIIATGSLILFKQISNIYDNKERYVALKKIGANNSHIKKILLKQTSIIFLLPVLLGTTHNLFAMRILKSLLGDSIIIPTIITLIVYYLAYGMFYLGTVAYSKTMIIKK</sequence>
<accession>A0ABS6EGZ8</accession>
<feature type="transmembrane region" description="Helical" evidence="6">
    <location>
        <begin position="571"/>
        <end position="589"/>
    </location>
</feature>
<dbReference type="RefSeq" id="WP_216438960.1">
    <property type="nucleotide sequence ID" value="NZ_JAHLQF010000002.1"/>
</dbReference>
<feature type="transmembrane region" description="Helical" evidence="6">
    <location>
        <begin position="281"/>
        <end position="304"/>
    </location>
</feature>
<keyword evidence="3 6" id="KW-0812">Transmembrane</keyword>
<evidence type="ECO:0000256" key="5">
    <source>
        <dbReference type="ARBA" id="ARBA00023136"/>
    </source>
</evidence>
<feature type="transmembrane region" description="Helical" evidence="6">
    <location>
        <begin position="512"/>
        <end position="537"/>
    </location>
</feature>
<feature type="transmembrane region" description="Helical" evidence="6">
    <location>
        <begin position="18"/>
        <end position="35"/>
    </location>
</feature>
<feature type="transmembrane region" description="Helical" evidence="6">
    <location>
        <begin position="150"/>
        <end position="173"/>
    </location>
</feature>
<comment type="subcellular location">
    <subcellularLocation>
        <location evidence="1 6">Cell membrane</location>
        <topology evidence="1 6">Multi-pass membrane protein</topology>
    </subcellularLocation>
</comment>
<comment type="similarity">
    <text evidence="6">Belongs to the ABC-4 integral membrane protein family.</text>
</comment>
<evidence type="ECO:0000256" key="2">
    <source>
        <dbReference type="ARBA" id="ARBA00022475"/>
    </source>
</evidence>
<dbReference type="InterPro" id="IPR003838">
    <property type="entry name" value="ABC3_permease_C"/>
</dbReference>
<name>A0ABS6EGZ8_9CLOT</name>
<reference evidence="8 9" key="1">
    <citation type="submission" date="2021-06" db="EMBL/GenBank/DDBJ databases">
        <authorList>
            <person name="Sun Q."/>
            <person name="Li D."/>
        </authorList>
    </citation>
    <scope>NUCLEOTIDE SEQUENCE [LARGE SCALE GENOMIC DNA]</scope>
    <source>
        <strain evidence="8 9">MSJ-11</strain>
    </source>
</reference>
<dbReference type="PIRSF" id="PIRSF018968">
    <property type="entry name" value="ABC_permease_BceB"/>
    <property type="match status" value="1"/>
</dbReference>
<evidence type="ECO:0000313" key="9">
    <source>
        <dbReference type="Proteomes" id="UP000726170"/>
    </source>
</evidence>
<feature type="transmembrane region" description="Helical" evidence="6">
    <location>
        <begin position="601"/>
        <end position="626"/>
    </location>
</feature>
<dbReference type="InterPro" id="IPR052536">
    <property type="entry name" value="ABC-4_Integral_Memb_Prot"/>
</dbReference>
<dbReference type="PANTHER" id="PTHR46795:SF3">
    <property type="entry name" value="ABC TRANSPORTER PERMEASE"/>
    <property type="match status" value="1"/>
</dbReference>
<dbReference type="Proteomes" id="UP000726170">
    <property type="component" value="Unassembled WGS sequence"/>
</dbReference>
<dbReference type="PANTHER" id="PTHR46795">
    <property type="entry name" value="ABC TRANSPORTER PERMEASE-RELATED-RELATED"/>
    <property type="match status" value="1"/>
</dbReference>
<evidence type="ECO:0000256" key="3">
    <source>
        <dbReference type="ARBA" id="ARBA00022692"/>
    </source>
</evidence>
<keyword evidence="4 6" id="KW-1133">Transmembrane helix</keyword>
<evidence type="ECO:0000259" key="7">
    <source>
        <dbReference type="Pfam" id="PF02687"/>
    </source>
</evidence>
<evidence type="ECO:0000313" key="8">
    <source>
        <dbReference type="EMBL" id="MBU5484486.1"/>
    </source>
</evidence>
<dbReference type="Pfam" id="PF02687">
    <property type="entry name" value="FtsX"/>
    <property type="match status" value="2"/>
</dbReference>
<evidence type="ECO:0000256" key="4">
    <source>
        <dbReference type="ARBA" id="ARBA00022989"/>
    </source>
</evidence>
<feature type="domain" description="ABC3 transporter permease C-terminal" evidence="7">
    <location>
        <begin position="521"/>
        <end position="623"/>
    </location>
</feature>
<dbReference type="EMBL" id="JAHLQF010000002">
    <property type="protein sequence ID" value="MBU5484486.1"/>
    <property type="molecule type" value="Genomic_DNA"/>
</dbReference>
<keyword evidence="2 6" id="KW-1003">Cell membrane</keyword>
<dbReference type="InterPro" id="IPR027022">
    <property type="entry name" value="ABC_permease_BceB-typ"/>
</dbReference>
<keyword evidence="6" id="KW-0813">Transport</keyword>
<feature type="transmembrane region" description="Helical" evidence="6">
    <location>
        <begin position="55"/>
        <end position="77"/>
    </location>
</feature>
<organism evidence="8 9">
    <name type="scientific">Clostridium mobile</name>
    <dbReference type="NCBI Taxonomy" id="2841512"/>
    <lineage>
        <taxon>Bacteria</taxon>
        <taxon>Bacillati</taxon>
        <taxon>Bacillota</taxon>
        <taxon>Clostridia</taxon>
        <taxon>Eubacteriales</taxon>
        <taxon>Clostridiaceae</taxon>
        <taxon>Clostridium</taxon>
    </lineage>
</organism>
<comment type="caution">
    <text evidence="8">The sequence shown here is derived from an EMBL/GenBank/DDBJ whole genome shotgun (WGS) entry which is preliminary data.</text>
</comment>
<keyword evidence="5 6" id="KW-0472">Membrane</keyword>
<feature type="transmembrane region" description="Helical" evidence="6">
    <location>
        <begin position="194"/>
        <end position="213"/>
    </location>
</feature>
<evidence type="ECO:0000256" key="6">
    <source>
        <dbReference type="PIRNR" id="PIRNR018968"/>
    </source>
</evidence>
<protein>
    <submittedName>
        <fullName evidence="8">FtsX-like permease family protein</fullName>
    </submittedName>
</protein>
<evidence type="ECO:0000256" key="1">
    <source>
        <dbReference type="ARBA" id="ARBA00004651"/>
    </source>
</evidence>
<proteinExistence type="inferred from homology"/>
<feature type="domain" description="ABC3 transporter permease C-terminal" evidence="7">
    <location>
        <begin position="57"/>
        <end position="177"/>
    </location>
</feature>
<feature type="transmembrane region" description="Helical" evidence="6">
    <location>
        <begin position="225"/>
        <end position="249"/>
    </location>
</feature>
<gene>
    <name evidence="8" type="ORF">KQI86_09105</name>
</gene>
<feature type="transmembrane region" description="Helical" evidence="6">
    <location>
        <begin position="98"/>
        <end position="124"/>
    </location>
</feature>
<keyword evidence="9" id="KW-1185">Reference proteome</keyword>